<keyword evidence="1 5" id="KW-0723">Serine/threonine-protein kinase</keyword>
<dbReference type="AlphaFoldDB" id="A0A1X7AKM7"/>
<evidence type="ECO:0000313" key="6">
    <source>
        <dbReference type="EMBL" id="SMA47967.1"/>
    </source>
</evidence>
<evidence type="ECO:0000256" key="5">
    <source>
        <dbReference type="HAMAP-Rule" id="MF_01062"/>
    </source>
</evidence>
<gene>
    <name evidence="6" type="primary">ppsR</name>
    <name evidence="6" type="ORF">EHSB41UT_02616</name>
</gene>
<dbReference type="GO" id="GO:0005524">
    <property type="term" value="F:ATP binding"/>
    <property type="evidence" value="ECO:0007669"/>
    <property type="project" value="InterPro"/>
</dbReference>
<evidence type="ECO:0000256" key="4">
    <source>
        <dbReference type="ARBA" id="ARBA00022777"/>
    </source>
</evidence>
<keyword evidence="6" id="KW-0670">Pyruvate</keyword>
<dbReference type="GO" id="GO:0016776">
    <property type="term" value="F:phosphotransferase activity, phosphate group as acceptor"/>
    <property type="evidence" value="ECO:0007669"/>
    <property type="project" value="UniProtKB-UniRule"/>
</dbReference>
<dbReference type="GO" id="GO:0043531">
    <property type="term" value="F:ADP binding"/>
    <property type="evidence" value="ECO:0007669"/>
    <property type="project" value="UniProtKB-UniRule"/>
</dbReference>
<comment type="similarity">
    <text evidence="5">Belongs to the pyruvate, phosphate/water dikinase regulatory protein family. PSRP subfamily.</text>
</comment>
<keyword evidence="4 5" id="KW-0418">Kinase</keyword>
<accession>A0A1X7AKM7</accession>
<evidence type="ECO:0000256" key="2">
    <source>
        <dbReference type="ARBA" id="ARBA00022679"/>
    </source>
</evidence>
<dbReference type="GO" id="GO:0004674">
    <property type="term" value="F:protein serine/threonine kinase activity"/>
    <property type="evidence" value="ECO:0007669"/>
    <property type="project" value="UniProtKB-UniRule"/>
</dbReference>
<dbReference type="EMBL" id="FWPT01000005">
    <property type="protein sequence ID" value="SMA47967.1"/>
    <property type="molecule type" value="Genomic_DNA"/>
</dbReference>
<sequence>MKSAALDTMAVLGVSLAAIGLCRSERSIFFDEMVVIINMNEQNPIRKVFFVSDGTGITAESFGQSLLAQFADTRFEPMTLPYIDTAEKAQEVVQLLNQVASEGVPPLVFSTIIDEGIAEVLRTAESFRVDIFDTFMPALEKQLNAHAVHQVGRKRSIDSSGGGKYNQRIEAVHFAIDNDDGARLKSYDQADIILVGVSRCGKTPTCLYLGLQFGIRAANYPITEDDMDMMRLPKALEPYKNKLFGLTITPERLAAIRHERRPNSRYASPRQCAMELQEVEQMYDRNNIPFLNTTHYSVEEIATRVIAQTGIERRVK</sequence>
<keyword evidence="7" id="KW-1185">Reference proteome</keyword>
<proteinExistence type="inferred from homology"/>
<dbReference type="InterPro" id="IPR005177">
    <property type="entry name" value="Kinase-pyrophosphorylase"/>
</dbReference>
<keyword evidence="2 5" id="KW-0808">Transferase</keyword>
<feature type="binding site" evidence="5">
    <location>
        <begin position="196"/>
        <end position="203"/>
    </location>
    <ligand>
        <name>ADP</name>
        <dbReference type="ChEBI" id="CHEBI:456216"/>
    </ligand>
</feature>
<dbReference type="EC" id="2.7.11.33" evidence="5"/>
<organism evidence="6 7">
    <name type="scientific">Parendozoicomonas haliclonae</name>
    <dbReference type="NCBI Taxonomy" id="1960125"/>
    <lineage>
        <taxon>Bacteria</taxon>
        <taxon>Pseudomonadati</taxon>
        <taxon>Pseudomonadota</taxon>
        <taxon>Gammaproteobacteria</taxon>
        <taxon>Oceanospirillales</taxon>
        <taxon>Endozoicomonadaceae</taxon>
        <taxon>Parendozoicomonas</taxon>
    </lineage>
</organism>
<dbReference type="NCBIfam" id="NF003742">
    <property type="entry name" value="PRK05339.1"/>
    <property type="match status" value="1"/>
</dbReference>
<dbReference type="Pfam" id="PF03618">
    <property type="entry name" value="Kinase-PPPase"/>
    <property type="match status" value="1"/>
</dbReference>
<name>A0A1X7AKM7_9GAMM</name>
<keyword evidence="3 5" id="KW-0547">Nucleotide-binding</keyword>
<comment type="catalytic activity">
    <reaction evidence="5">
        <text>[pyruvate, water dikinase] + ADP = [pyruvate, water dikinase]-phosphate + AMP + H(+)</text>
        <dbReference type="Rhea" id="RHEA:46020"/>
        <dbReference type="Rhea" id="RHEA-COMP:11425"/>
        <dbReference type="Rhea" id="RHEA-COMP:11426"/>
        <dbReference type="ChEBI" id="CHEBI:15378"/>
        <dbReference type="ChEBI" id="CHEBI:43176"/>
        <dbReference type="ChEBI" id="CHEBI:68546"/>
        <dbReference type="ChEBI" id="CHEBI:456215"/>
        <dbReference type="ChEBI" id="CHEBI:456216"/>
        <dbReference type="EC" id="2.7.11.33"/>
    </reaction>
</comment>
<dbReference type="EC" id="2.7.4.28" evidence="5"/>
<evidence type="ECO:0000256" key="3">
    <source>
        <dbReference type="ARBA" id="ARBA00022741"/>
    </source>
</evidence>
<evidence type="ECO:0000313" key="7">
    <source>
        <dbReference type="Proteomes" id="UP000196573"/>
    </source>
</evidence>
<dbReference type="Proteomes" id="UP000196573">
    <property type="component" value="Unassembled WGS sequence"/>
</dbReference>
<reference evidence="6 7" key="1">
    <citation type="submission" date="2017-03" db="EMBL/GenBank/DDBJ databases">
        <authorList>
            <person name="Afonso C.L."/>
            <person name="Miller P.J."/>
            <person name="Scott M.A."/>
            <person name="Spackman E."/>
            <person name="Goraichik I."/>
            <person name="Dimitrov K.M."/>
            <person name="Suarez D.L."/>
            <person name="Swayne D.E."/>
        </authorList>
    </citation>
    <scope>NUCLEOTIDE SEQUENCE [LARGE SCALE GENOMIC DNA]</scope>
    <source>
        <strain evidence="6">SB41UT1</strain>
    </source>
</reference>
<dbReference type="HAMAP" id="MF_01062">
    <property type="entry name" value="PSRP"/>
    <property type="match status" value="1"/>
</dbReference>
<comment type="function">
    <text evidence="5">Bifunctional serine/threonine kinase and phosphorylase involved in the regulation of the phosphoenolpyruvate synthase (PEPS) by catalyzing its phosphorylation/dephosphorylation.</text>
</comment>
<dbReference type="InterPro" id="IPR026530">
    <property type="entry name" value="PSRP"/>
</dbReference>
<dbReference type="PANTHER" id="PTHR31756">
    <property type="entry name" value="PYRUVATE, PHOSPHATE DIKINASE REGULATORY PROTEIN 1, CHLOROPLASTIC"/>
    <property type="match status" value="1"/>
</dbReference>
<dbReference type="PANTHER" id="PTHR31756:SF3">
    <property type="entry name" value="PYRUVATE, PHOSPHATE DIKINASE REGULATORY PROTEIN 1, CHLOROPLASTIC"/>
    <property type="match status" value="1"/>
</dbReference>
<protein>
    <recommendedName>
        <fullName evidence="5">Putative phosphoenolpyruvate synthase regulatory protein</fullName>
        <shortName evidence="5">PEP synthase regulatory protein</shortName>
        <shortName evidence="5">PSRP</shortName>
        <ecNumber evidence="5">2.7.11.33</ecNumber>
        <ecNumber evidence="5">2.7.4.28</ecNumber>
    </recommendedName>
    <alternativeName>
        <fullName evidence="5">Pyruvate, water dikinase regulatory protein</fullName>
    </alternativeName>
</protein>
<comment type="catalytic activity">
    <reaction evidence="5">
        <text>[pyruvate, water dikinase]-phosphate + phosphate + H(+) = [pyruvate, water dikinase] + diphosphate</text>
        <dbReference type="Rhea" id="RHEA:48580"/>
        <dbReference type="Rhea" id="RHEA-COMP:11425"/>
        <dbReference type="Rhea" id="RHEA-COMP:11426"/>
        <dbReference type="ChEBI" id="CHEBI:15378"/>
        <dbReference type="ChEBI" id="CHEBI:33019"/>
        <dbReference type="ChEBI" id="CHEBI:43176"/>
        <dbReference type="ChEBI" id="CHEBI:43474"/>
        <dbReference type="ChEBI" id="CHEBI:68546"/>
        <dbReference type="EC" id="2.7.4.28"/>
    </reaction>
</comment>
<evidence type="ECO:0000256" key="1">
    <source>
        <dbReference type="ARBA" id="ARBA00022527"/>
    </source>
</evidence>